<organism evidence="12 13">
    <name type="scientific">Anaeromyxobacter diazotrophicus</name>
    <dbReference type="NCBI Taxonomy" id="2590199"/>
    <lineage>
        <taxon>Bacteria</taxon>
        <taxon>Pseudomonadati</taxon>
        <taxon>Myxococcota</taxon>
        <taxon>Myxococcia</taxon>
        <taxon>Myxococcales</taxon>
        <taxon>Cystobacterineae</taxon>
        <taxon>Anaeromyxobacteraceae</taxon>
        <taxon>Anaeromyxobacter</taxon>
    </lineage>
</organism>
<evidence type="ECO:0000256" key="2">
    <source>
        <dbReference type="ARBA" id="ARBA00022475"/>
    </source>
</evidence>
<sequence length="209" mass="23784">MSARGPDKWKLLAALAALGIALDQWTKYLAVERLTSAFARVGAHGLEARLAAFFRLRYLEPLATEPYYVFRPFWRMNYVENPAAAFSMFSFVPPDLRYRLFLLVSVAAIGFVFYYYRRLATSQRFLQVALAFVLAGTVGNLVDRLARRYVIDFVEWYWWNRPDLRWPTFNVADSLLVVGIAMLLVHPAPKAAPGSLDLGPGNKRTASRV</sequence>
<keyword evidence="8 9" id="KW-0472">Membrane</keyword>
<evidence type="ECO:0000256" key="8">
    <source>
        <dbReference type="ARBA" id="ARBA00023136"/>
    </source>
</evidence>
<dbReference type="GO" id="GO:0004190">
    <property type="term" value="F:aspartic-type endopeptidase activity"/>
    <property type="evidence" value="ECO:0007669"/>
    <property type="project" value="UniProtKB-UniRule"/>
</dbReference>
<keyword evidence="6 9" id="KW-0378">Hydrolase</keyword>
<keyword evidence="4 9" id="KW-0812">Transmembrane</keyword>
<comment type="caution">
    <text evidence="9">Lacks conserved residue(s) required for the propagation of feature annotation.</text>
</comment>
<dbReference type="InterPro" id="IPR001872">
    <property type="entry name" value="Peptidase_A8"/>
</dbReference>
<dbReference type="PROSITE" id="PS00855">
    <property type="entry name" value="SPASE_II"/>
    <property type="match status" value="1"/>
</dbReference>
<evidence type="ECO:0000256" key="11">
    <source>
        <dbReference type="RuleBase" id="RU004181"/>
    </source>
</evidence>
<evidence type="ECO:0000313" key="12">
    <source>
        <dbReference type="EMBL" id="GEJ57708.1"/>
    </source>
</evidence>
<dbReference type="AlphaFoldDB" id="A0A7I9VNC3"/>
<feature type="transmembrane region" description="Helical" evidence="9">
    <location>
        <begin position="128"/>
        <end position="146"/>
    </location>
</feature>
<comment type="caution">
    <text evidence="12">The sequence shown here is derived from an EMBL/GenBank/DDBJ whole genome shotgun (WGS) entry which is preliminary data.</text>
</comment>
<evidence type="ECO:0000256" key="5">
    <source>
        <dbReference type="ARBA" id="ARBA00022750"/>
    </source>
</evidence>
<evidence type="ECO:0000256" key="9">
    <source>
        <dbReference type="HAMAP-Rule" id="MF_00161"/>
    </source>
</evidence>
<dbReference type="EC" id="3.4.23.36" evidence="9"/>
<evidence type="ECO:0000313" key="13">
    <source>
        <dbReference type="Proteomes" id="UP000503640"/>
    </source>
</evidence>
<feature type="active site" evidence="9">
    <location>
        <position position="152"/>
    </location>
</feature>
<feature type="active site" evidence="9">
    <location>
        <position position="173"/>
    </location>
</feature>
<accession>A0A7I9VNC3</accession>
<comment type="pathway">
    <text evidence="9">Protein modification; lipoprotein biosynthesis (signal peptide cleavage).</text>
</comment>
<keyword evidence="13" id="KW-1185">Reference proteome</keyword>
<dbReference type="EMBL" id="BJTG01000005">
    <property type="protein sequence ID" value="GEJ57708.1"/>
    <property type="molecule type" value="Genomic_DNA"/>
</dbReference>
<keyword evidence="3 9" id="KW-0645">Protease</keyword>
<feature type="transmembrane region" description="Helical" evidence="9">
    <location>
        <begin position="96"/>
        <end position="116"/>
    </location>
</feature>
<reference evidence="13" key="1">
    <citation type="journal article" date="2020" name="Appl. Environ. Microbiol.">
        <title>Diazotrophic Anaeromyxobacter Isolates from Soils.</title>
        <authorList>
            <person name="Masuda Y."/>
            <person name="Yamanaka H."/>
            <person name="Xu Z.X."/>
            <person name="Shiratori Y."/>
            <person name="Aono T."/>
            <person name="Amachi S."/>
            <person name="Senoo K."/>
            <person name="Itoh H."/>
        </authorList>
    </citation>
    <scope>NUCLEOTIDE SEQUENCE [LARGE SCALE GENOMIC DNA]</scope>
    <source>
        <strain evidence="13">R267</strain>
    </source>
</reference>
<dbReference type="NCBIfam" id="TIGR00077">
    <property type="entry name" value="lspA"/>
    <property type="match status" value="1"/>
</dbReference>
<dbReference type="PRINTS" id="PR00781">
    <property type="entry name" value="LIPOSIGPTASE"/>
</dbReference>
<evidence type="ECO:0000256" key="3">
    <source>
        <dbReference type="ARBA" id="ARBA00022670"/>
    </source>
</evidence>
<proteinExistence type="inferred from homology"/>
<dbReference type="HAMAP" id="MF_00161">
    <property type="entry name" value="LspA"/>
    <property type="match status" value="1"/>
</dbReference>
<evidence type="ECO:0000256" key="1">
    <source>
        <dbReference type="ARBA" id="ARBA00006139"/>
    </source>
</evidence>
<evidence type="ECO:0000256" key="7">
    <source>
        <dbReference type="ARBA" id="ARBA00022989"/>
    </source>
</evidence>
<evidence type="ECO:0000256" key="10">
    <source>
        <dbReference type="RuleBase" id="RU000594"/>
    </source>
</evidence>
<dbReference type="PANTHER" id="PTHR33695:SF1">
    <property type="entry name" value="LIPOPROTEIN SIGNAL PEPTIDASE"/>
    <property type="match status" value="1"/>
</dbReference>
<evidence type="ECO:0000256" key="4">
    <source>
        <dbReference type="ARBA" id="ARBA00022692"/>
    </source>
</evidence>
<name>A0A7I9VNC3_9BACT</name>
<comment type="catalytic activity">
    <reaction evidence="9 10">
        <text>Release of signal peptides from bacterial membrane prolipoproteins. Hydrolyzes -Xaa-Yaa-Zaa-|-(S,diacylglyceryl)Cys-, in which Xaa is hydrophobic (preferably Leu), and Yaa (Ala or Ser) and Zaa (Gly or Ala) have small, neutral side chains.</text>
        <dbReference type="EC" id="3.4.23.36"/>
    </reaction>
</comment>
<evidence type="ECO:0000256" key="6">
    <source>
        <dbReference type="ARBA" id="ARBA00022801"/>
    </source>
</evidence>
<dbReference type="UniPathway" id="UPA00665"/>
<dbReference type="NCBIfam" id="NF011355">
    <property type="entry name" value="PRK14773.1"/>
    <property type="match status" value="1"/>
</dbReference>
<keyword evidence="7 9" id="KW-1133">Transmembrane helix</keyword>
<comment type="similarity">
    <text evidence="1 9 11">Belongs to the peptidase A8 family.</text>
</comment>
<dbReference type="PANTHER" id="PTHR33695">
    <property type="entry name" value="LIPOPROTEIN SIGNAL PEPTIDASE"/>
    <property type="match status" value="1"/>
</dbReference>
<keyword evidence="12" id="KW-0449">Lipoprotein</keyword>
<protein>
    <recommendedName>
        <fullName evidence="9">Lipoprotein signal peptidase</fullName>
        <ecNumber evidence="9">3.4.23.36</ecNumber>
    </recommendedName>
    <alternativeName>
        <fullName evidence="9">Prolipoprotein signal peptidase</fullName>
    </alternativeName>
    <alternativeName>
        <fullName evidence="9">Signal peptidase II</fullName>
        <shortName evidence="9">SPase II</shortName>
    </alternativeName>
</protein>
<dbReference type="GO" id="GO:0006508">
    <property type="term" value="P:proteolysis"/>
    <property type="evidence" value="ECO:0007669"/>
    <property type="project" value="UniProtKB-KW"/>
</dbReference>
<gene>
    <name evidence="9 12" type="primary">lspA</name>
    <name evidence="12" type="ORF">AMYX_24490</name>
</gene>
<dbReference type="Pfam" id="PF01252">
    <property type="entry name" value="Peptidase_A8"/>
    <property type="match status" value="1"/>
</dbReference>
<dbReference type="RefSeq" id="WP_176065530.1">
    <property type="nucleotide sequence ID" value="NZ_BJTG01000005.1"/>
</dbReference>
<comment type="function">
    <text evidence="9 10">This protein specifically catalyzes the removal of signal peptides from prolipoproteins.</text>
</comment>
<dbReference type="Proteomes" id="UP000503640">
    <property type="component" value="Unassembled WGS sequence"/>
</dbReference>
<keyword evidence="5 9" id="KW-0064">Aspartyl protease</keyword>
<dbReference type="GO" id="GO:0005886">
    <property type="term" value="C:plasma membrane"/>
    <property type="evidence" value="ECO:0007669"/>
    <property type="project" value="UniProtKB-SubCell"/>
</dbReference>
<keyword evidence="2 9" id="KW-1003">Cell membrane</keyword>
<comment type="subcellular location">
    <subcellularLocation>
        <location evidence="9">Cell membrane</location>
        <topology evidence="9">Multi-pass membrane protein</topology>
    </subcellularLocation>
</comment>